<name>A0A2G9YKC0_9BACT</name>
<accession>A0A2G9YKC0</accession>
<dbReference type="Gene3D" id="2.160.10.10">
    <property type="entry name" value="Hexapeptide repeat proteins"/>
    <property type="match status" value="1"/>
</dbReference>
<dbReference type="Proteomes" id="UP000231292">
    <property type="component" value="Unassembled WGS sequence"/>
</dbReference>
<comment type="caution">
    <text evidence="10">The sequence shown here is derived from an EMBL/GenBank/DDBJ whole genome shotgun (WGS) entry which is preliminary data.</text>
</comment>
<dbReference type="UniPathway" id="UPA00359">
    <property type="reaction ID" value="UER00477"/>
</dbReference>
<evidence type="ECO:0000256" key="7">
    <source>
        <dbReference type="ARBA" id="ARBA00023315"/>
    </source>
</evidence>
<evidence type="ECO:0000256" key="4">
    <source>
        <dbReference type="ARBA" id="ARBA00022679"/>
    </source>
</evidence>
<dbReference type="PANTHER" id="PTHR43480">
    <property type="entry name" value="ACYL-[ACYL-CARRIER-PROTEIN]--UDP-N-ACETYLGLUCOSAMINE O-ACYLTRANSFERASE"/>
    <property type="match status" value="1"/>
</dbReference>
<reference evidence="10 11" key="1">
    <citation type="submission" date="2017-09" db="EMBL/GenBank/DDBJ databases">
        <title>Depth-based differentiation of microbial function through sediment-hosted aquifers and enrichment of novel symbionts in the deep terrestrial subsurface.</title>
        <authorList>
            <person name="Probst A.J."/>
            <person name="Ladd B."/>
            <person name="Jarett J.K."/>
            <person name="Geller-Mcgrath D.E."/>
            <person name="Sieber C.M."/>
            <person name="Emerson J.B."/>
            <person name="Anantharaman K."/>
            <person name="Thomas B.C."/>
            <person name="Malmstrom R."/>
            <person name="Stieglmeier M."/>
            <person name="Klingl A."/>
            <person name="Woyke T."/>
            <person name="Ryan C.M."/>
            <person name="Banfield J.F."/>
        </authorList>
    </citation>
    <scope>NUCLEOTIDE SEQUENCE [LARGE SCALE GENOMIC DNA]</scope>
    <source>
        <strain evidence="10">CG23_combo_of_CG06-09_8_20_14_all_41_10</strain>
    </source>
</reference>
<evidence type="ECO:0000256" key="1">
    <source>
        <dbReference type="ARBA" id="ARBA00022490"/>
    </source>
</evidence>
<dbReference type="NCBIfam" id="NF003657">
    <property type="entry name" value="PRK05289.1"/>
    <property type="match status" value="1"/>
</dbReference>
<dbReference type="HAMAP" id="MF_00387">
    <property type="entry name" value="LpxA"/>
    <property type="match status" value="1"/>
</dbReference>
<evidence type="ECO:0000256" key="8">
    <source>
        <dbReference type="HAMAP-Rule" id="MF_00387"/>
    </source>
</evidence>
<organism evidence="10 11">
    <name type="scientific">Candidatus Sherwoodlollariibacterium unditelluris</name>
    <dbReference type="NCBI Taxonomy" id="1974757"/>
    <lineage>
        <taxon>Bacteria</taxon>
        <taxon>Pseudomonadati</taxon>
        <taxon>Candidatus Omnitrophota</taxon>
        <taxon>Candidatus Sherwoodlollariibacterium</taxon>
    </lineage>
</organism>
<keyword evidence="3 8" id="KW-0441">Lipid A biosynthesis</keyword>
<dbReference type="Pfam" id="PF13720">
    <property type="entry name" value="Acetyltransf_11"/>
    <property type="match status" value="1"/>
</dbReference>
<keyword evidence="2 8" id="KW-0444">Lipid biosynthesis</keyword>
<dbReference type="PIRSF" id="PIRSF000456">
    <property type="entry name" value="UDP-GlcNAc_acltr"/>
    <property type="match status" value="1"/>
</dbReference>
<dbReference type="PROSITE" id="PS00101">
    <property type="entry name" value="HEXAPEP_TRANSFERASES"/>
    <property type="match status" value="1"/>
</dbReference>
<comment type="pathway">
    <text evidence="8">Glycolipid biosynthesis; lipid IV(A) biosynthesis; lipid IV(A) from (3R)-3-hydroxytetradecanoyl-[acyl-carrier-protein] and UDP-N-acetyl-alpha-D-glucosamine: step 1/6.</text>
</comment>
<evidence type="ECO:0000256" key="6">
    <source>
        <dbReference type="ARBA" id="ARBA00023098"/>
    </source>
</evidence>
<evidence type="ECO:0000256" key="5">
    <source>
        <dbReference type="ARBA" id="ARBA00022737"/>
    </source>
</evidence>
<evidence type="ECO:0000313" key="11">
    <source>
        <dbReference type="Proteomes" id="UP000231292"/>
    </source>
</evidence>
<comment type="subunit">
    <text evidence="8">Homotrimer.</text>
</comment>
<protein>
    <recommendedName>
        <fullName evidence="8">Acyl-[acyl-carrier-protein]--UDP-N-acetylglucosamine O-acyltransferase</fullName>
        <shortName evidence="8">UDP-N-acetylglucosamine acyltransferase</shortName>
        <ecNumber evidence="8">2.3.1.129</ecNumber>
    </recommendedName>
</protein>
<dbReference type="NCBIfam" id="TIGR01852">
    <property type="entry name" value="lipid_A_lpxA"/>
    <property type="match status" value="1"/>
</dbReference>
<dbReference type="InterPro" id="IPR018357">
    <property type="entry name" value="Hexapep_transf_CS"/>
</dbReference>
<keyword evidence="1 8" id="KW-0963">Cytoplasm</keyword>
<dbReference type="GO" id="GO:0009245">
    <property type="term" value="P:lipid A biosynthetic process"/>
    <property type="evidence" value="ECO:0007669"/>
    <property type="project" value="UniProtKB-UniRule"/>
</dbReference>
<dbReference type="Gene3D" id="1.20.1180.10">
    <property type="entry name" value="Udp N-acetylglucosamine O-acyltransferase, C-terminal domain"/>
    <property type="match status" value="1"/>
</dbReference>
<comment type="subcellular location">
    <subcellularLocation>
        <location evidence="8">Cytoplasm</location>
    </subcellularLocation>
</comment>
<evidence type="ECO:0000256" key="2">
    <source>
        <dbReference type="ARBA" id="ARBA00022516"/>
    </source>
</evidence>
<feature type="domain" description="UDP N-acetylglucosamine O-acyltransferase C-terminal" evidence="9">
    <location>
        <begin position="174"/>
        <end position="254"/>
    </location>
</feature>
<keyword evidence="4 8" id="KW-0808">Transferase</keyword>
<dbReference type="SUPFAM" id="SSF51161">
    <property type="entry name" value="Trimeric LpxA-like enzymes"/>
    <property type="match status" value="1"/>
</dbReference>
<dbReference type="GO" id="GO:0016020">
    <property type="term" value="C:membrane"/>
    <property type="evidence" value="ECO:0007669"/>
    <property type="project" value="GOC"/>
</dbReference>
<comment type="function">
    <text evidence="8">Involved in the biosynthesis of lipid A, a phosphorylated glycolipid that anchors the lipopolysaccharide to the outer membrane of the cell.</text>
</comment>
<dbReference type="InterPro" id="IPR001451">
    <property type="entry name" value="Hexapep"/>
</dbReference>
<gene>
    <name evidence="8" type="primary">lpxA</name>
    <name evidence="10" type="ORF">COX41_01620</name>
</gene>
<dbReference type="GO" id="GO:0005737">
    <property type="term" value="C:cytoplasm"/>
    <property type="evidence" value="ECO:0007669"/>
    <property type="project" value="UniProtKB-SubCell"/>
</dbReference>
<dbReference type="PANTHER" id="PTHR43480:SF1">
    <property type="entry name" value="ACYL-[ACYL-CARRIER-PROTEIN]--UDP-N-ACETYLGLUCOSAMINE O-ACYLTRANSFERASE, MITOCHONDRIAL-RELATED"/>
    <property type="match status" value="1"/>
</dbReference>
<keyword evidence="7 8" id="KW-0012">Acyltransferase</keyword>
<dbReference type="EC" id="2.3.1.129" evidence="8"/>
<dbReference type="InterPro" id="IPR029098">
    <property type="entry name" value="Acetyltransf_C"/>
</dbReference>
<dbReference type="InterPro" id="IPR037157">
    <property type="entry name" value="Acetyltransf_C_sf"/>
</dbReference>
<dbReference type="CDD" id="cd03351">
    <property type="entry name" value="LbH_UDP-GlcNAc_AT"/>
    <property type="match status" value="1"/>
</dbReference>
<comment type="similarity">
    <text evidence="8">Belongs to the transferase hexapeptide repeat family. LpxA subfamily.</text>
</comment>
<evidence type="ECO:0000313" key="10">
    <source>
        <dbReference type="EMBL" id="PIP19674.1"/>
    </source>
</evidence>
<keyword evidence="6 8" id="KW-0443">Lipid metabolism</keyword>
<dbReference type="InterPro" id="IPR010137">
    <property type="entry name" value="Lipid_A_LpxA"/>
</dbReference>
<comment type="catalytic activity">
    <reaction evidence="8">
        <text>a (3R)-hydroxyacyl-[ACP] + UDP-N-acetyl-alpha-D-glucosamine = a UDP-3-O-[(3R)-3-hydroxyacyl]-N-acetyl-alpha-D-glucosamine + holo-[ACP]</text>
        <dbReference type="Rhea" id="RHEA:67812"/>
        <dbReference type="Rhea" id="RHEA-COMP:9685"/>
        <dbReference type="Rhea" id="RHEA-COMP:9945"/>
        <dbReference type="ChEBI" id="CHEBI:57705"/>
        <dbReference type="ChEBI" id="CHEBI:64479"/>
        <dbReference type="ChEBI" id="CHEBI:78827"/>
        <dbReference type="ChEBI" id="CHEBI:173225"/>
        <dbReference type="EC" id="2.3.1.129"/>
    </reaction>
</comment>
<dbReference type="EMBL" id="PCRK01000027">
    <property type="protein sequence ID" value="PIP19674.1"/>
    <property type="molecule type" value="Genomic_DNA"/>
</dbReference>
<proteinExistence type="inferred from homology"/>
<dbReference type="InterPro" id="IPR011004">
    <property type="entry name" value="Trimer_LpxA-like_sf"/>
</dbReference>
<sequence>MRIHETAIISKKAKLADNVSVGAYTVINDGVVVGEGTKIGNHCLLEGNTNIGKNCEIFTGAVIGSRPQDLKYKGVKVFLEIGGNNIIREYSTFNPGTEKGNKTVVGSGNLFMAYSHIAHDCRVGNNCVFANNATLAGHVTIEDMAVIGGLVAIHQFVRVGSLSIIGGCSKVVQDIPPYSTCDGHPAVVYGLNLVGLRRHKVPRDTIKELGRAYKIIFNSGFTATHALEKLENEQIKSPEVKYLINFIKGSQRGLSKSCRVEK</sequence>
<evidence type="ECO:0000256" key="3">
    <source>
        <dbReference type="ARBA" id="ARBA00022556"/>
    </source>
</evidence>
<keyword evidence="5 8" id="KW-0677">Repeat</keyword>
<evidence type="ECO:0000259" key="9">
    <source>
        <dbReference type="Pfam" id="PF13720"/>
    </source>
</evidence>
<dbReference type="Pfam" id="PF00132">
    <property type="entry name" value="Hexapep"/>
    <property type="match status" value="2"/>
</dbReference>
<dbReference type="GO" id="GO:0008780">
    <property type="term" value="F:acyl-[acyl-carrier-protein]-UDP-N-acetylglucosamine O-acyltransferase activity"/>
    <property type="evidence" value="ECO:0007669"/>
    <property type="project" value="UniProtKB-UniRule"/>
</dbReference>
<dbReference type="AlphaFoldDB" id="A0A2G9YKC0"/>